<gene>
    <name evidence="1" type="ORF">T4E_4905</name>
</gene>
<protein>
    <submittedName>
        <fullName evidence="1">Uncharacterized protein</fullName>
    </submittedName>
</protein>
<dbReference type="EMBL" id="JYDU01000195">
    <property type="protein sequence ID" value="KRX89526.1"/>
    <property type="molecule type" value="Genomic_DNA"/>
</dbReference>
<name>A0A0V0XNJ7_TRIPS</name>
<dbReference type="Proteomes" id="UP000054815">
    <property type="component" value="Unassembled WGS sequence"/>
</dbReference>
<comment type="caution">
    <text evidence="1">The sequence shown here is derived from an EMBL/GenBank/DDBJ whole genome shotgun (WGS) entry which is preliminary data.</text>
</comment>
<evidence type="ECO:0000313" key="2">
    <source>
        <dbReference type="Proteomes" id="UP000054815"/>
    </source>
</evidence>
<organism evidence="1 2">
    <name type="scientific">Trichinella pseudospiralis</name>
    <name type="common">Parasitic roundworm</name>
    <dbReference type="NCBI Taxonomy" id="6337"/>
    <lineage>
        <taxon>Eukaryota</taxon>
        <taxon>Metazoa</taxon>
        <taxon>Ecdysozoa</taxon>
        <taxon>Nematoda</taxon>
        <taxon>Enoplea</taxon>
        <taxon>Dorylaimia</taxon>
        <taxon>Trichinellida</taxon>
        <taxon>Trichinellidae</taxon>
        <taxon>Trichinella</taxon>
    </lineage>
</organism>
<dbReference type="AlphaFoldDB" id="A0A0V0XNJ7"/>
<sequence>MTQIFALHTQNTCRATFKDVPARKREYTAVIKEYLRNGWAEEVSTQIVQPGKTRYFFIIQHTNPLMIEQHIRIFDGTVKYGVIVQPTPGSIARYCVTETSQLAVDGTGPGSIRSIRECLMCPDELWPTAMKKHRWCCKRTPVKLG</sequence>
<accession>A0A0V0XNJ7</accession>
<proteinExistence type="predicted"/>
<reference evidence="1 2" key="1">
    <citation type="submission" date="2015-01" db="EMBL/GenBank/DDBJ databases">
        <title>Evolution of Trichinella species and genotypes.</title>
        <authorList>
            <person name="Korhonen P.K."/>
            <person name="Edoardo P."/>
            <person name="Giuseppe L.R."/>
            <person name="Gasser R.B."/>
        </authorList>
    </citation>
    <scope>NUCLEOTIDE SEQUENCE [LARGE SCALE GENOMIC DNA]</scope>
    <source>
        <strain evidence="1">ISS141</strain>
    </source>
</reference>
<evidence type="ECO:0000313" key="1">
    <source>
        <dbReference type="EMBL" id="KRX89526.1"/>
    </source>
</evidence>